<dbReference type="SUPFAM" id="SSF56529">
    <property type="entry name" value="FAH"/>
    <property type="match status" value="1"/>
</dbReference>
<keyword evidence="2" id="KW-1185">Reference proteome</keyword>
<name>A0ABN0X1B5_9ACTN</name>
<accession>A0ABN0X1B5</accession>
<evidence type="ECO:0000313" key="1">
    <source>
        <dbReference type="EMBL" id="GAA0352637.1"/>
    </source>
</evidence>
<comment type="caution">
    <text evidence="1">The sequence shown here is derived from an EMBL/GenBank/DDBJ whole genome shotgun (WGS) entry which is preliminary data.</text>
</comment>
<protein>
    <recommendedName>
        <fullName evidence="3">FAH family protein</fullName>
    </recommendedName>
</protein>
<sequence length="300" mass="32243">MTQFFACTYQGERLIGFDEPADGAPLHLYRTAGDDLGAQLAAAGYDPAAFAAAVTADGPAVTVPADRRHEVRHLPPLLPTELGNALVSGFMQTHNVKVTDEPADGGERPQPNWFFKGLGTSLKVAGDPLTVPAAAVAVCEEAEVVLIYLDDEQGTPHYVGYTFGNDLTDIGRFKRNNGHLSYAKLCDAAVSPWFFSGEPPRSVTGKVSVERDGATAWEGGFSTGTDALAYRLDGMMEHLFSYPPLHHPGRVHYVFIGADRSSFHAGFRIGDGDRLTIDVASHGVTLTNVITWDGAERPVE</sequence>
<dbReference type="RefSeq" id="WP_344118400.1">
    <property type="nucleotide sequence ID" value="NZ_BAAABW010000016.1"/>
</dbReference>
<gene>
    <name evidence="1" type="ORF">GCM10010319_32180</name>
</gene>
<dbReference type="Gene3D" id="3.90.850.10">
    <property type="entry name" value="Fumarylacetoacetase-like, C-terminal domain"/>
    <property type="match status" value="1"/>
</dbReference>
<proteinExistence type="predicted"/>
<dbReference type="EMBL" id="BAAABW010000016">
    <property type="protein sequence ID" value="GAA0352637.1"/>
    <property type="molecule type" value="Genomic_DNA"/>
</dbReference>
<reference evidence="1 2" key="1">
    <citation type="journal article" date="2019" name="Int. J. Syst. Evol. Microbiol.">
        <title>The Global Catalogue of Microorganisms (GCM) 10K type strain sequencing project: providing services to taxonomists for standard genome sequencing and annotation.</title>
        <authorList>
            <consortium name="The Broad Institute Genomics Platform"/>
            <consortium name="The Broad Institute Genome Sequencing Center for Infectious Disease"/>
            <person name="Wu L."/>
            <person name="Ma J."/>
        </authorList>
    </citation>
    <scope>NUCLEOTIDE SEQUENCE [LARGE SCALE GENOMIC DNA]</scope>
    <source>
        <strain evidence="1 2">JCM 4565</strain>
    </source>
</reference>
<evidence type="ECO:0000313" key="2">
    <source>
        <dbReference type="Proteomes" id="UP001500063"/>
    </source>
</evidence>
<dbReference type="InterPro" id="IPR036663">
    <property type="entry name" value="Fumarylacetoacetase_C_sf"/>
</dbReference>
<dbReference type="Proteomes" id="UP001500063">
    <property type="component" value="Unassembled WGS sequence"/>
</dbReference>
<organism evidence="1 2">
    <name type="scientific">Streptomyces blastmyceticus</name>
    <dbReference type="NCBI Taxonomy" id="68180"/>
    <lineage>
        <taxon>Bacteria</taxon>
        <taxon>Bacillati</taxon>
        <taxon>Actinomycetota</taxon>
        <taxon>Actinomycetes</taxon>
        <taxon>Kitasatosporales</taxon>
        <taxon>Streptomycetaceae</taxon>
        <taxon>Streptomyces</taxon>
    </lineage>
</organism>
<evidence type="ECO:0008006" key="3">
    <source>
        <dbReference type="Google" id="ProtNLM"/>
    </source>
</evidence>